<keyword evidence="3" id="KW-1185">Reference proteome</keyword>
<keyword evidence="1" id="KW-1133">Transmembrane helix</keyword>
<evidence type="ECO:0000256" key="1">
    <source>
        <dbReference type="SAM" id="Phobius"/>
    </source>
</evidence>
<comment type="caution">
    <text evidence="2">The sequence shown here is derived from an EMBL/GenBank/DDBJ whole genome shotgun (WGS) entry which is preliminary data.</text>
</comment>
<feature type="transmembrane region" description="Helical" evidence="1">
    <location>
        <begin position="12"/>
        <end position="28"/>
    </location>
</feature>
<organism evidence="2 3">
    <name type="scientific">Pararhizobium antarcticum</name>
    <dbReference type="NCBI Taxonomy" id="1798805"/>
    <lineage>
        <taxon>Bacteria</taxon>
        <taxon>Pseudomonadati</taxon>
        <taxon>Pseudomonadota</taxon>
        <taxon>Alphaproteobacteria</taxon>
        <taxon>Hyphomicrobiales</taxon>
        <taxon>Rhizobiaceae</taxon>
        <taxon>Rhizobium/Agrobacterium group</taxon>
        <taxon>Pararhizobium</taxon>
    </lineage>
</organism>
<dbReference type="EMBL" id="LSRP01000082">
    <property type="protein sequence ID" value="OJF97557.1"/>
    <property type="molecule type" value="Genomic_DNA"/>
</dbReference>
<dbReference type="Proteomes" id="UP000182661">
    <property type="component" value="Unassembled WGS sequence"/>
</dbReference>
<evidence type="ECO:0000313" key="3">
    <source>
        <dbReference type="Proteomes" id="UP000182661"/>
    </source>
</evidence>
<accession>A0A657LU41</accession>
<proteinExistence type="predicted"/>
<gene>
    <name evidence="2" type="ORF">AX760_16470</name>
</gene>
<keyword evidence="1" id="KW-0472">Membrane</keyword>
<dbReference type="OrthoDB" id="8373765at2"/>
<protein>
    <submittedName>
        <fullName evidence="2">Uncharacterized protein</fullName>
    </submittedName>
</protein>
<keyword evidence="1" id="KW-0812">Transmembrane</keyword>
<name>A0A657LU41_9HYPH</name>
<reference evidence="2 3" key="1">
    <citation type="submission" date="2016-02" db="EMBL/GenBank/DDBJ databases">
        <title>Genome sequencing of a beta-galactosidase producing bacteria Rhizobium sp. 59.</title>
        <authorList>
            <person name="Wang D."/>
            <person name="Kot W."/>
            <person name="Qin Y."/>
            <person name="Hansen L."/>
            <person name="Naqvi K."/>
            <person name="Rensing C."/>
        </authorList>
    </citation>
    <scope>NUCLEOTIDE SEQUENCE [LARGE SCALE GENOMIC DNA]</scope>
    <source>
        <strain evidence="2 3">59</strain>
    </source>
</reference>
<dbReference type="RefSeq" id="WP_071832933.1">
    <property type="nucleotide sequence ID" value="NZ_LSRP01000082.1"/>
</dbReference>
<dbReference type="AlphaFoldDB" id="A0A657LU41"/>
<sequence>MQFQEISDLPPLAIIAFGISIGILYFVTRGGFSSGQKSLPVSAASTAQVAAVIVDPSALNRATAAIEAQTMESINGRKSFERGTESLGRSIDRLCEEVDDLKKEMIRKGH</sequence>
<evidence type="ECO:0000313" key="2">
    <source>
        <dbReference type="EMBL" id="OJF97557.1"/>
    </source>
</evidence>